<dbReference type="EMBL" id="JAQOMS010000002">
    <property type="protein sequence ID" value="MDC2890378.1"/>
    <property type="molecule type" value="Genomic_DNA"/>
</dbReference>
<protein>
    <submittedName>
        <fullName evidence="1">Uncharacterized protein</fullName>
    </submittedName>
</protein>
<evidence type="ECO:0000313" key="2">
    <source>
        <dbReference type="Proteomes" id="UP001528411"/>
    </source>
</evidence>
<evidence type="ECO:0000313" key="1">
    <source>
        <dbReference type="EMBL" id="MDC2890378.1"/>
    </source>
</evidence>
<organism evidence="1 2">
    <name type="scientific">Psychrosphaera algicola</name>
    <dbReference type="NCBI Taxonomy" id="3023714"/>
    <lineage>
        <taxon>Bacteria</taxon>
        <taxon>Pseudomonadati</taxon>
        <taxon>Pseudomonadota</taxon>
        <taxon>Gammaproteobacteria</taxon>
        <taxon>Alteromonadales</taxon>
        <taxon>Pseudoalteromonadaceae</taxon>
        <taxon>Psychrosphaera</taxon>
    </lineage>
</organism>
<reference evidence="1 2" key="1">
    <citation type="submission" date="2023-01" db="EMBL/GenBank/DDBJ databases">
        <title>Psychrosphaera sp. nov., isolated from marine algae.</title>
        <authorList>
            <person name="Bayburt H."/>
            <person name="Choi B.J."/>
            <person name="Kim J.M."/>
            <person name="Choi D.G."/>
            <person name="Jeon C.O."/>
        </authorList>
    </citation>
    <scope>NUCLEOTIDE SEQUENCE [LARGE SCALE GENOMIC DNA]</scope>
    <source>
        <strain evidence="1 2">G1-22</strain>
    </source>
</reference>
<accession>A0ABT5FFT6</accession>
<dbReference type="RefSeq" id="WP_272181590.1">
    <property type="nucleotide sequence ID" value="NZ_JAQOMS010000002.1"/>
</dbReference>
<proteinExistence type="predicted"/>
<comment type="caution">
    <text evidence="1">The sequence shown here is derived from an EMBL/GenBank/DDBJ whole genome shotgun (WGS) entry which is preliminary data.</text>
</comment>
<gene>
    <name evidence="1" type="ORF">PN838_18460</name>
</gene>
<name>A0ABT5FFT6_9GAMM</name>
<sequence>MTTNVPSALQQDFICYLIEIDKIALAEAVMDDAVAELSTLDLLCLQNLSVAFKHAHNHLRDKRICDSMALVTLSGWGRGSETTILV</sequence>
<keyword evidence="2" id="KW-1185">Reference proteome</keyword>
<dbReference type="Proteomes" id="UP001528411">
    <property type="component" value="Unassembled WGS sequence"/>
</dbReference>